<dbReference type="GO" id="GO:0001836">
    <property type="term" value="P:release of cytochrome c from mitochondria"/>
    <property type="evidence" value="ECO:0007669"/>
    <property type="project" value="TreeGrafter"/>
</dbReference>
<dbReference type="SUPFAM" id="SSF56854">
    <property type="entry name" value="Bcl-2 inhibitors of programmed cell death"/>
    <property type="match status" value="1"/>
</dbReference>
<dbReference type="Pfam" id="PF00452">
    <property type="entry name" value="Bcl-2"/>
    <property type="match status" value="1"/>
</dbReference>
<dbReference type="InterPro" id="IPR046371">
    <property type="entry name" value="Bcl-2_BH1-3"/>
</dbReference>
<organism evidence="4 5">
    <name type="scientific">Clytia hemisphaerica</name>
    <dbReference type="NCBI Taxonomy" id="252671"/>
    <lineage>
        <taxon>Eukaryota</taxon>
        <taxon>Metazoa</taxon>
        <taxon>Cnidaria</taxon>
        <taxon>Hydrozoa</taxon>
        <taxon>Hydroidolina</taxon>
        <taxon>Leptothecata</taxon>
        <taxon>Obeliida</taxon>
        <taxon>Clytiidae</taxon>
        <taxon>Clytia</taxon>
    </lineage>
</organism>
<reference evidence="4" key="1">
    <citation type="submission" date="2021-01" db="UniProtKB">
        <authorList>
            <consortium name="EnsemblMetazoa"/>
        </authorList>
    </citation>
    <scope>IDENTIFICATION</scope>
</reference>
<dbReference type="InterPro" id="IPR036834">
    <property type="entry name" value="Bcl-2-like_sf"/>
</dbReference>
<evidence type="ECO:0000313" key="5">
    <source>
        <dbReference type="Proteomes" id="UP000594262"/>
    </source>
</evidence>
<dbReference type="GO" id="GO:0051400">
    <property type="term" value="F:BH domain binding"/>
    <property type="evidence" value="ECO:0007669"/>
    <property type="project" value="TreeGrafter"/>
</dbReference>
<dbReference type="GeneID" id="136800177"/>
<comment type="similarity">
    <text evidence="1">Belongs to the Bcl-2 family.</text>
</comment>
<dbReference type="RefSeq" id="XP_066912892.1">
    <property type="nucleotide sequence ID" value="XM_067056791.1"/>
</dbReference>
<dbReference type="PANTHER" id="PTHR11256:SF41">
    <property type="entry name" value="BCL-2 HOMOLOGOUS ANTAGONIST_KILLER"/>
    <property type="match status" value="1"/>
</dbReference>
<dbReference type="AlphaFoldDB" id="A0A7M5TR16"/>
<dbReference type="InterPro" id="IPR026298">
    <property type="entry name" value="Bcl-2_fam"/>
</dbReference>
<dbReference type="CDD" id="cd06845">
    <property type="entry name" value="Bcl-2_like"/>
    <property type="match status" value="1"/>
</dbReference>
<sequence>MEWMNTVVSLVHNDENRSENDVEEVIQEAEEILRCCIFKLLEKVIHQEVDNGQFDFSSLPEHITKELKAIREYLIKCKNSDDSSYVHHQIIAVMDSQLDCTLKRHHQTFHKLTASLDLSSEFNFAYESFVRIAKRFIDGEITWFRVVSLLCFGAELSVAVIKKGGPGVQGFIKRIVHYVTEFLLKEEVADWISTHGGWMTMVNFFDSVDCPHRHDHLFDLIFITETTSFEKWVKRIAFGTVLLGIGYTISKRLS</sequence>
<evidence type="ECO:0000256" key="1">
    <source>
        <dbReference type="ARBA" id="ARBA00009458"/>
    </source>
</evidence>
<keyword evidence="5" id="KW-1185">Reference proteome</keyword>
<dbReference type="GO" id="GO:0042981">
    <property type="term" value="P:regulation of apoptotic process"/>
    <property type="evidence" value="ECO:0007669"/>
    <property type="project" value="InterPro"/>
</dbReference>
<dbReference type="Gene3D" id="1.10.437.10">
    <property type="entry name" value="Blc2-like"/>
    <property type="match status" value="1"/>
</dbReference>
<protein>
    <recommendedName>
        <fullName evidence="3">Bcl-2 Bcl-2 homology region 1-3 domain-containing protein</fullName>
    </recommendedName>
</protein>
<dbReference type="PROSITE" id="PS50062">
    <property type="entry name" value="BCL2_FAMILY"/>
    <property type="match status" value="1"/>
</dbReference>
<accession>A0A7M5TR16</accession>
<dbReference type="EnsemblMetazoa" id="CLYHEMT000562.1">
    <property type="protein sequence ID" value="CLYHEMP000562.1"/>
    <property type="gene ID" value="CLYHEMG000562"/>
</dbReference>
<dbReference type="OrthoDB" id="6020735at2759"/>
<evidence type="ECO:0000313" key="4">
    <source>
        <dbReference type="EnsemblMetazoa" id="CLYHEMP000562.1"/>
    </source>
</evidence>
<keyword evidence="2" id="KW-0053">Apoptosis</keyword>
<evidence type="ECO:0000259" key="3">
    <source>
        <dbReference type="SMART" id="SM00337"/>
    </source>
</evidence>
<dbReference type="GO" id="GO:0097192">
    <property type="term" value="P:extrinsic apoptotic signaling pathway in absence of ligand"/>
    <property type="evidence" value="ECO:0007669"/>
    <property type="project" value="TreeGrafter"/>
</dbReference>
<dbReference type="PANTHER" id="PTHR11256">
    <property type="entry name" value="BCL-2 RELATED"/>
    <property type="match status" value="1"/>
</dbReference>
<dbReference type="GO" id="GO:0015288">
    <property type="term" value="F:porin activity"/>
    <property type="evidence" value="ECO:0007669"/>
    <property type="project" value="TreeGrafter"/>
</dbReference>
<dbReference type="Proteomes" id="UP000594262">
    <property type="component" value="Unplaced"/>
</dbReference>
<feature type="domain" description="Bcl-2 Bcl-2 homology region 1-3" evidence="3">
    <location>
        <begin position="94"/>
        <end position="198"/>
    </location>
</feature>
<dbReference type="SMART" id="SM00337">
    <property type="entry name" value="BCL"/>
    <property type="match status" value="1"/>
</dbReference>
<name>A0A7M5TR16_9CNID</name>
<dbReference type="InterPro" id="IPR002475">
    <property type="entry name" value="Bcl2-like"/>
</dbReference>
<proteinExistence type="inferred from homology"/>
<dbReference type="GO" id="GO:0008630">
    <property type="term" value="P:intrinsic apoptotic signaling pathway in response to DNA damage"/>
    <property type="evidence" value="ECO:0007669"/>
    <property type="project" value="TreeGrafter"/>
</dbReference>
<evidence type="ECO:0000256" key="2">
    <source>
        <dbReference type="ARBA" id="ARBA00022703"/>
    </source>
</evidence>
<dbReference type="GO" id="GO:0005741">
    <property type="term" value="C:mitochondrial outer membrane"/>
    <property type="evidence" value="ECO:0007669"/>
    <property type="project" value="TreeGrafter"/>
</dbReference>